<proteinExistence type="inferred from homology"/>
<evidence type="ECO:0000256" key="2">
    <source>
        <dbReference type="ARBA" id="ARBA00022676"/>
    </source>
</evidence>
<dbReference type="InterPro" id="IPR050834">
    <property type="entry name" value="Glycosyltransf_2"/>
</dbReference>
<comment type="similarity">
    <text evidence="1">Belongs to the glycosyltransferase 2 family.</text>
</comment>
<dbReference type="KEGG" id="hni:W911_04410"/>
<dbReference type="PANTHER" id="PTHR43685:SF5">
    <property type="entry name" value="GLYCOSYLTRANSFERASE EPSE-RELATED"/>
    <property type="match status" value="1"/>
</dbReference>
<sequence>MAEIDILLPVRNGAEYLSQAITSIRNQTHRDWRLWVLDHCSDDASAEIALSHGEQDPRVQIRSLEADGLSDLLNKGLDLCDSRFVARQDADDISLPHRLESLVSAMNTDPALDLVGSNATTLDASGKFLGHIEYPTSAHGVTANALFFTPLLHPTVLYRHDTLRQLEVRYGIDFMRWLPSERRTTIPALAEDYFLFAQLAFLGRCANLPERLLLYRLHGNNVGYTKFVAQSQVALDISRYMVASLSQREGLEPFDPAPFCNHAMQLIDIPGRTDFSDEHRQLTALMTRVMQPSHDLSRVLSFSSCLRNRRKPIMMQRYLKHRSRFGHNDREYLTVRSWLIPRALRKLRKRPHLTLSPSGLTSTP</sequence>
<evidence type="ECO:0000259" key="4">
    <source>
        <dbReference type="Pfam" id="PF00535"/>
    </source>
</evidence>
<keyword evidence="6" id="KW-1185">Reference proteome</keyword>
<dbReference type="Proteomes" id="UP000018542">
    <property type="component" value="Chromosome"/>
</dbReference>
<protein>
    <submittedName>
        <fullName evidence="5">Glycosyl transferase</fullName>
    </submittedName>
</protein>
<dbReference type="AlphaFoldDB" id="V5SAP6"/>
<reference evidence="5 6" key="1">
    <citation type="journal article" date="2014" name="Genome Announc.">
        <title>Complete Genome Sequence of Hyphomicrobium nitrativorans Strain NL23, a Denitrifying Bacterium Isolated from Biofilm of a Methanol-Fed Denitrification System Treating Seawater at the Montreal Biodome.</title>
        <authorList>
            <person name="Martineau C."/>
            <person name="Villeneuve C."/>
            <person name="Mauffrey F."/>
            <person name="Villemur R."/>
        </authorList>
    </citation>
    <scope>NUCLEOTIDE SEQUENCE [LARGE SCALE GENOMIC DNA]</scope>
    <source>
        <strain evidence="5">NL23</strain>
    </source>
</reference>
<evidence type="ECO:0000313" key="6">
    <source>
        <dbReference type="Proteomes" id="UP000018542"/>
    </source>
</evidence>
<dbReference type="GO" id="GO:0016757">
    <property type="term" value="F:glycosyltransferase activity"/>
    <property type="evidence" value="ECO:0007669"/>
    <property type="project" value="UniProtKB-KW"/>
</dbReference>
<dbReference type="InterPro" id="IPR029044">
    <property type="entry name" value="Nucleotide-diphossugar_trans"/>
</dbReference>
<dbReference type="HOGENOM" id="CLU_025996_0_4_5"/>
<dbReference type="InterPro" id="IPR001173">
    <property type="entry name" value="Glyco_trans_2-like"/>
</dbReference>
<name>V5SAP6_9HYPH</name>
<organism evidence="5 6">
    <name type="scientific">Hyphomicrobium nitrativorans NL23</name>
    <dbReference type="NCBI Taxonomy" id="1029756"/>
    <lineage>
        <taxon>Bacteria</taxon>
        <taxon>Pseudomonadati</taxon>
        <taxon>Pseudomonadota</taxon>
        <taxon>Alphaproteobacteria</taxon>
        <taxon>Hyphomicrobiales</taxon>
        <taxon>Hyphomicrobiaceae</taxon>
        <taxon>Hyphomicrobium</taxon>
    </lineage>
</organism>
<gene>
    <name evidence="5" type="ORF">W911_04410</name>
</gene>
<dbReference type="PATRIC" id="fig|1029756.8.peg.921"/>
<accession>V5SAP6</accession>
<evidence type="ECO:0000256" key="3">
    <source>
        <dbReference type="ARBA" id="ARBA00022679"/>
    </source>
</evidence>
<dbReference type="Pfam" id="PF00535">
    <property type="entry name" value="Glycos_transf_2"/>
    <property type="match status" value="1"/>
</dbReference>
<feature type="domain" description="Glycosyltransferase 2-like" evidence="4">
    <location>
        <begin position="6"/>
        <end position="130"/>
    </location>
</feature>
<evidence type="ECO:0000256" key="1">
    <source>
        <dbReference type="ARBA" id="ARBA00006739"/>
    </source>
</evidence>
<dbReference type="RefSeq" id="WP_023786290.1">
    <property type="nucleotide sequence ID" value="NC_022997.1"/>
</dbReference>
<keyword evidence="3 5" id="KW-0808">Transferase</keyword>
<dbReference type="EMBL" id="CP006912">
    <property type="protein sequence ID" value="AHB47821.1"/>
    <property type="molecule type" value="Genomic_DNA"/>
</dbReference>
<dbReference type="Gene3D" id="3.90.550.10">
    <property type="entry name" value="Spore Coat Polysaccharide Biosynthesis Protein SpsA, Chain A"/>
    <property type="match status" value="1"/>
</dbReference>
<evidence type="ECO:0000313" key="5">
    <source>
        <dbReference type="EMBL" id="AHB47821.1"/>
    </source>
</evidence>
<keyword evidence="2" id="KW-0328">Glycosyltransferase</keyword>
<dbReference type="OrthoDB" id="1676872at2"/>
<dbReference type="SUPFAM" id="SSF53448">
    <property type="entry name" value="Nucleotide-diphospho-sugar transferases"/>
    <property type="match status" value="1"/>
</dbReference>
<dbReference type="PANTHER" id="PTHR43685">
    <property type="entry name" value="GLYCOSYLTRANSFERASE"/>
    <property type="match status" value="1"/>
</dbReference>
<dbReference type="STRING" id="1029756.W911_04410"/>